<accession>A0A2P2PB62</accession>
<dbReference type="EMBL" id="GGEC01071483">
    <property type="protein sequence ID" value="MBX51967.1"/>
    <property type="molecule type" value="Transcribed_RNA"/>
</dbReference>
<organism evidence="1">
    <name type="scientific">Rhizophora mucronata</name>
    <name type="common">Asiatic mangrove</name>
    <dbReference type="NCBI Taxonomy" id="61149"/>
    <lineage>
        <taxon>Eukaryota</taxon>
        <taxon>Viridiplantae</taxon>
        <taxon>Streptophyta</taxon>
        <taxon>Embryophyta</taxon>
        <taxon>Tracheophyta</taxon>
        <taxon>Spermatophyta</taxon>
        <taxon>Magnoliopsida</taxon>
        <taxon>eudicotyledons</taxon>
        <taxon>Gunneridae</taxon>
        <taxon>Pentapetalae</taxon>
        <taxon>rosids</taxon>
        <taxon>fabids</taxon>
        <taxon>Malpighiales</taxon>
        <taxon>Rhizophoraceae</taxon>
        <taxon>Rhizophora</taxon>
    </lineage>
</organism>
<name>A0A2P2PB62_RHIMU</name>
<sequence length="25" mass="3077">MKKKIRNKSEKIFSKIECRLILQEL</sequence>
<protein>
    <submittedName>
        <fullName evidence="1">Uncharacterized protein</fullName>
    </submittedName>
</protein>
<proteinExistence type="predicted"/>
<reference evidence="1" key="1">
    <citation type="submission" date="2018-02" db="EMBL/GenBank/DDBJ databases">
        <title>Rhizophora mucronata_Transcriptome.</title>
        <authorList>
            <person name="Meera S.P."/>
            <person name="Sreeshan A."/>
            <person name="Augustine A."/>
        </authorList>
    </citation>
    <scope>NUCLEOTIDE SEQUENCE</scope>
    <source>
        <tissue evidence="1">Leaf</tissue>
    </source>
</reference>
<dbReference type="AlphaFoldDB" id="A0A2P2PB62"/>
<evidence type="ECO:0000313" key="1">
    <source>
        <dbReference type="EMBL" id="MBX51967.1"/>
    </source>
</evidence>